<keyword evidence="4" id="KW-0547">Nucleotide-binding</keyword>
<evidence type="ECO:0000313" key="13">
    <source>
        <dbReference type="Proteomes" id="UP000028725"/>
    </source>
</evidence>
<protein>
    <recommendedName>
        <fullName evidence="1">non-specific serine/threonine protein kinase</fullName>
        <ecNumber evidence="1">2.7.11.1</ecNumber>
    </recommendedName>
</protein>
<dbReference type="RefSeq" id="WP_052419833.1">
    <property type="nucleotide sequence ID" value="NZ_JMCB01000003.1"/>
</dbReference>
<dbReference type="CDD" id="cd14014">
    <property type="entry name" value="STKc_PknB_like"/>
    <property type="match status" value="1"/>
</dbReference>
<dbReference type="Gene3D" id="1.10.510.10">
    <property type="entry name" value="Transferase(Phosphotransferase) domain 1"/>
    <property type="match status" value="1"/>
</dbReference>
<dbReference type="EMBL" id="JMCB01000003">
    <property type="protein sequence ID" value="KFE70460.1"/>
    <property type="molecule type" value="Genomic_DNA"/>
</dbReference>
<keyword evidence="5 12" id="KW-0418">Kinase</keyword>
<evidence type="ECO:0000256" key="4">
    <source>
        <dbReference type="ARBA" id="ARBA00022741"/>
    </source>
</evidence>
<keyword evidence="10" id="KW-1133">Transmembrane helix</keyword>
<dbReference type="SUPFAM" id="SSF56112">
    <property type="entry name" value="Protein kinase-like (PK-like)"/>
    <property type="match status" value="1"/>
</dbReference>
<feature type="region of interest" description="Disordered" evidence="9">
    <location>
        <begin position="327"/>
        <end position="369"/>
    </location>
</feature>
<feature type="transmembrane region" description="Helical" evidence="10">
    <location>
        <begin position="385"/>
        <end position="404"/>
    </location>
</feature>
<keyword evidence="10" id="KW-0812">Transmembrane</keyword>
<name>A0A085WRZ7_9BACT</name>
<evidence type="ECO:0000256" key="6">
    <source>
        <dbReference type="ARBA" id="ARBA00022840"/>
    </source>
</evidence>
<keyword evidence="2 12" id="KW-0723">Serine/threonine-protein kinase</keyword>
<evidence type="ECO:0000256" key="2">
    <source>
        <dbReference type="ARBA" id="ARBA00022527"/>
    </source>
</evidence>
<accession>A0A085WRZ7</accession>
<keyword evidence="13" id="KW-1185">Reference proteome</keyword>
<dbReference type="Pfam" id="PF00069">
    <property type="entry name" value="Pkinase"/>
    <property type="match status" value="1"/>
</dbReference>
<feature type="transmembrane region" description="Helical" evidence="10">
    <location>
        <begin position="424"/>
        <end position="448"/>
    </location>
</feature>
<gene>
    <name evidence="12" type="ORF">DB31_5502</name>
</gene>
<evidence type="ECO:0000256" key="5">
    <source>
        <dbReference type="ARBA" id="ARBA00022777"/>
    </source>
</evidence>
<dbReference type="STRING" id="394096.DB31_5502"/>
<evidence type="ECO:0000313" key="12">
    <source>
        <dbReference type="EMBL" id="KFE70460.1"/>
    </source>
</evidence>
<dbReference type="PROSITE" id="PS50011">
    <property type="entry name" value="PROTEIN_KINASE_DOM"/>
    <property type="match status" value="1"/>
</dbReference>
<comment type="caution">
    <text evidence="12">The sequence shown here is derived from an EMBL/GenBank/DDBJ whole genome shotgun (WGS) entry which is preliminary data.</text>
</comment>
<dbReference type="EC" id="2.7.11.1" evidence="1"/>
<evidence type="ECO:0000256" key="7">
    <source>
        <dbReference type="ARBA" id="ARBA00047899"/>
    </source>
</evidence>
<dbReference type="PANTHER" id="PTHR24363">
    <property type="entry name" value="SERINE/THREONINE PROTEIN KINASE"/>
    <property type="match status" value="1"/>
</dbReference>
<keyword evidence="3" id="KW-0808">Transferase</keyword>
<evidence type="ECO:0000256" key="10">
    <source>
        <dbReference type="SAM" id="Phobius"/>
    </source>
</evidence>
<dbReference type="InterPro" id="IPR000719">
    <property type="entry name" value="Prot_kinase_dom"/>
</dbReference>
<evidence type="ECO:0000259" key="11">
    <source>
        <dbReference type="PROSITE" id="PS50011"/>
    </source>
</evidence>
<reference evidence="12 13" key="1">
    <citation type="submission" date="2014-04" db="EMBL/GenBank/DDBJ databases">
        <title>Genome assembly of Hyalangium minutum DSM 14724.</title>
        <authorList>
            <person name="Sharma G."/>
            <person name="Subramanian S."/>
        </authorList>
    </citation>
    <scope>NUCLEOTIDE SEQUENCE [LARGE SCALE GENOMIC DNA]</scope>
    <source>
        <strain evidence="12 13">DSM 14724</strain>
    </source>
</reference>
<dbReference type="AlphaFoldDB" id="A0A085WRZ7"/>
<comment type="catalytic activity">
    <reaction evidence="8">
        <text>L-seryl-[protein] + ATP = O-phospho-L-seryl-[protein] + ADP + H(+)</text>
        <dbReference type="Rhea" id="RHEA:17989"/>
        <dbReference type="Rhea" id="RHEA-COMP:9863"/>
        <dbReference type="Rhea" id="RHEA-COMP:11604"/>
        <dbReference type="ChEBI" id="CHEBI:15378"/>
        <dbReference type="ChEBI" id="CHEBI:29999"/>
        <dbReference type="ChEBI" id="CHEBI:30616"/>
        <dbReference type="ChEBI" id="CHEBI:83421"/>
        <dbReference type="ChEBI" id="CHEBI:456216"/>
        <dbReference type="EC" id="2.7.11.1"/>
    </reaction>
</comment>
<evidence type="ECO:0000256" key="9">
    <source>
        <dbReference type="SAM" id="MobiDB-lite"/>
    </source>
</evidence>
<dbReference type="SMART" id="SM00220">
    <property type="entry name" value="S_TKc"/>
    <property type="match status" value="1"/>
</dbReference>
<keyword evidence="6" id="KW-0067">ATP-binding</keyword>
<dbReference type="PANTHER" id="PTHR24363:SF0">
    <property type="entry name" value="SERINE_THREONINE KINASE LIKE DOMAIN CONTAINING 1"/>
    <property type="match status" value="1"/>
</dbReference>
<sequence>MSRQEPLSAGEAEAVRSEVTAGNPAACVVCGKAVSGARCEACGAVARAGHYAVRRLIAQTAHSRVYLARGPDGQDVALKELLFSKVPSTQELEAFEREARLLQTLSHPRLPRLWGHFQEGEGAGLRLYLAAEYLSGETLLERLAHHTFTEDEARDIARQVLDILVYLHGRQPRVLHRDLKPANLIRQPDGTVCLVDFGAARESAKGATTGSTLVGTFGYMPLEQFGGTVDVTSDLYALGATLIHLLGRTPPADHFQPDRGLDVSHLKAPLLGPWLRKLTALRPEDRYPSATAARQALEALKPGSPAATSVQEPSEAISPDAPAALARLQREAQSARSETDKAHGRWNNEAAGKAREQQQEKDREKDRHEDDRLSFMDFYRMGSHWATTPLALPVLSLITGIFIYRIVSTFNLMELPSLETRAGLLLVLALVLATFVVVGGPLFIRAWLWRSAFRKLPFALEGLGQVVHRADGEWTRFTRCTLRVLFRKPDSPPGAAALVKTAHATALQLAVDRANESLSRIARNPDTFQKLRWSILEDRAEGYANWRTCGQILKVCSESLAPVQQELGLIQAVVLEPSEQQFKISNKRGR</sequence>
<keyword evidence="10" id="KW-0472">Membrane</keyword>
<dbReference type="OrthoDB" id="5518868at2"/>
<dbReference type="InterPro" id="IPR011009">
    <property type="entry name" value="Kinase-like_dom_sf"/>
</dbReference>
<dbReference type="GO" id="GO:0005524">
    <property type="term" value="F:ATP binding"/>
    <property type="evidence" value="ECO:0007669"/>
    <property type="project" value="UniProtKB-KW"/>
</dbReference>
<evidence type="ECO:0000256" key="3">
    <source>
        <dbReference type="ARBA" id="ARBA00022679"/>
    </source>
</evidence>
<feature type="domain" description="Protein kinase" evidence="11">
    <location>
        <begin position="51"/>
        <end position="300"/>
    </location>
</feature>
<proteinExistence type="predicted"/>
<comment type="catalytic activity">
    <reaction evidence="7">
        <text>L-threonyl-[protein] + ATP = O-phospho-L-threonyl-[protein] + ADP + H(+)</text>
        <dbReference type="Rhea" id="RHEA:46608"/>
        <dbReference type="Rhea" id="RHEA-COMP:11060"/>
        <dbReference type="Rhea" id="RHEA-COMP:11605"/>
        <dbReference type="ChEBI" id="CHEBI:15378"/>
        <dbReference type="ChEBI" id="CHEBI:30013"/>
        <dbReference type="ChEBI" id="CHEBI:30616"/>
        <dbReference type="ChEBI" id="CHEBI:61977"/>
        <dbReference type="ChEBI" id="CHEBI:456216"/>
        <dbReference type="EC" id="2.7.11.1"/>
    </reaction>
</comment>
<dbReference type="Proteomes" id="UP000028725">
    <property type="component" value="Unassembled WGS sequence"/>
</dbReference>
<organism evidence="12 13">
    <name type="scientific">Hyalangium minutum</name>
    <dbReference type="NCBI Taxonomy" id="394096"/>
    <lineage>
        <taxon>Bacteria</taxon>
        <taxon>Pseudomonadati</taxon>
        <taxon>Myxococcota</taxon>
        <taxon>Myxococcia</taxon>
        <taxon>Myxococcales</taxon>
        <taxon>Cystobacterineae</taxon>
        <taxon>Archangiaceae</taxon>
        <taxon>Hyalangium</taxon>
    </lineage>
</organism>
<dbReference type="GO" id="GO:0004674">
    <property type="term" value="F:protein serine/threonine kinase activity"/>
    <property type="evidence" value="ECO:0007669"/>
    <property type="project" value="UniProtKB-KW"/>
</dbReference>
<evidence type="ECO:0000256" key="8">
    <source>
        <dbReference type="ARBA" id="ARBA00048679"/>
    </source>
</evidence>
<feature type="compositionally biased region" description="Basic and acidic residues" evidence="9">
    <location>
        <begin position="352"/>
        <end position="369"/>
    </location>
</feature>
<evidence type="ECO:0000256" key="1">
    <source>
        <dbReference type="ARBA" id="ARBA00012513"/>
    </source>
</evidence>